<sequence length="114" mass="12585">MWSAIKSAFSGDSDRRVAPRVAAIGTVTIDSSKFALENWSQSGILISGHDGRLIKGQKFKMTVEVRDDSRVIVFNAEAVVVRAAGDKLAAQFHRIDKHKKQAIVEYFAHKTGSR</sequence>
<dbReference type="EMBL" id="FNBW01000007">
    <property type="protein sequence ID" value="SDF86485.1"/>
    <property type="molecule type" value="Genomic_DNA"/>
</dbReference>
<keyword evidence="3" id="KW-1185">Reference proteome</keyword>
<dbReference type="Gene3D" id="2.40.10.220">
    <property type="entry name" value="predicted glycosyltransferase like domains"/>
    <property type="match status" value="1"/>
</dbReference>
<dbReference type="RefSeq" id="WP_093150870.1">
    <property type="nucleotide sequence ID" value="NZ_FNBW01000007.1"/>
</dbReference>
<name>A0A8G2BIA8_9PROT</name>
<dbReference type="InterPro" id="IPR009875">
    <property type="entry name" value="PilZ_domain"/>
</dbReference>
<protein>
    <submittedName>
        <fullName evidence="2">PilZ domain</fullName>
    </submittedName>
</protein>
<evidence type="ECO:0000313" key="2">
    <source>
        <dbReference type="EMBL" id="SDF86485.1"/>
    </source>
</evidence>
<reference evidence="2 3" key="1">
    <citation type="submission" date="2016-10" db="EMBL/GenBank/DDBJ databases">
        <authorList>
            <person name="Varghese N."/>
            <person name="Submissions S."/>
        </authorList>
    </citation>
    <scope>NUCLEOTIDE SEQUENCE [LARGE SCALE GENOMIC DNA]</scope>
    <source>
        <strain evidence="2 3">DSM 18839</strain>
    </source>
</reference>
<comment type="caution">
    <text evidence="2">The sequence shown here is derived from an EMBL/GenBank/DDBJ whole genome shotgun (WGS) entry which is preliminary data.</text>
</comment>
<proteinExistence type="predicted"/>
<evidence type="ECO:0000259" key="1">
    <source>
        <dbReference type="Pfam" id="PF07238"/>
    </source>
</evidence>
<dbReference type="AlphaFoldDB" id="A0A8G2BIA8"/>
<dbReference type="Proteomes" id="UP000198615">
    <property type="component" value="Unassembled WGS sequence"/>
</dbReference>
<dbReference type="GO" id="GO:0035438">
    <property type="term" value="F:cyclic-di-GMP binding"/>
    <property type="evidence" value="ECO:0007669"/>
    <property type="project" value="InterPro"/>
</dbReference>
<evidence type="ECO:0000313" key="3">
    <source>
        <dbReference type="Proteomes" id="UP000198615"/>
    </source>
</evidence>
<dbReference type="SUPFAM" id="SSF141371">
    <property type="entry name" value="PilZ domain-like"/>
    <property type="match status" value="1"/>
</dbReference>
<dbReference type="OrthoDB" id="7362180at2"/>
<feature type="domain" description="PilZ" evidence="1">
    <location>
        <begin position="15"/>
        <end position="107"/>
    </location>
</feature>
<gene>
    <name evidence="2" type="ORF">SAMN05660686_02604</name>
</gene>
<dbReference type="Pfam" id="PF07238">
    <property type="entry name" value="PilZ"/>
    <property type="match status" value="1"/>
</dbReference>
<organism evidence="2 3">
    <name type="scientific">Thalassobaculum litoreum DSM 18839</name>
    <dbReference type="NCBI Taxonomy" id="1123362"/>
    <lineage>
        <taxon>Bacteria</taxon>
        <taxon>Pseudomonadati</taxon>
        <taxon>Pseudomonadota</taxon>
        <taxon>Alphaproteobacteria</taxon>
        <taxon>Rhodospirillales</taxon>
        <taxon>Thalassobaculaceae</taxon>
        <taxon>Thalassobaculum</taxon>
    </lineage>
</organism>
<accession>A0A8G2BIA8</accession>